<accession>A0ACC3NQF6</accession>
<gene>
    <name evidence="1" type="ORF">LTR37_003213</name>
</gene>
<keyword evidence="2" id="KW-1185">Reference proteome</keyword>
<organism evidence="1 2">
    <name type="scientific">Vermiconidia calcicola</name>
    <dbReference type="NCBI Taxonomy" id="1690605"/>
    <lineage>
        <taxon>Eukaryota</taxon>
        <taxon>Fungi</taxon>
        <taxon>Dikarya</taxon>
        <taxon>Ascomycota</taxon>
        <taxon>Pezizomycotina</taxon>
        <taxon>Dothideomycetes</taxon>
        <taxon>Dothideomycetidae</taxon>
        <taxon>Mycosphaerellales</taxon>
        <taxon>Extremaceae</taxon>
        <taxon>Vermiconidia</taxon>
    </lineage>
</organism>
<dbReference type="Proteomes" id="UP001281147">
    <property type="component" value="Unassembled WGS sequence"/>
</dbReference>
<evidence type="ECO:0000313" key="1">
    <source>
        <dbReference type="EMBL" id="KAK3721337.1"/>
    </source>
</evidence>
<evidence type="ECO:0000313" key="2">
    <source>
        <dbReference type="Proteomes" id="UP001281147"/>
    </source>
</evidence>
<dbReference type="EMBL" id="JAUTXU010000018">
    <property type="protein sequence ID" value="KAK3721337.1"/>
    <property type="molecule type" value="Genomic_DNA"/>
</dbReference>
<reference evidence="1" key="1">
    <citation type="submission" date="2023-07" db="EMBL/GenBank/DDBJ databases">
        <title>Black Yeasts Isolated from many extreme environments.</title>
        <authorList>
            <person name="Coleine C."/>
            <person name="Stajich J.E."/>
            <person name="Selbmann L."/>
        </authorList>
    </citation>
    <scope>NUCLEOTIDE SEQUENCE</scope>
    <source>
        <strain evidence="1">CCFEE 5714</strain>
    </source>
</reference>
<protein>
    <submittedName>
        <fullName evidence="1">Uncharacterized protein</fullName>
    </submittedName>
</protein>
<comment type="caution">
    <text evidence="1">The sequence shown here is derived from an EMBL/GenBank/DDBJ whole genome shotgun (WGS) entry which is preliminary data.</text>
</comment>
<sequence length="666" mass="74534">MPLNANEEALLGEPSTTSLEHDHQRVDHAPRERNKIGKWSLIALILNRTIGSGIFLTPHRVLAGTGCVGGALFLWTLGALISLCGLYVWLECGLSMPQRRVQGETEPRGVPRSGGEKNFLEFMFPNGNARLPHIRTTCSFAIMFILMYNLSGNALSFGLQVMTASGRYDRDTDDTPDRATAIAIAIAALSLVVLLHTFSRKGGIMLNNVFAIIKVALLVAIIILGIVKAGGGFGGPGDVIRNNFTKDVWKTQRSDVASWSDSLMLCMYAFSGFEQPFYVLAETKSPRKYFPRYTVLAMLISMALFLLVNISYLLVVDKSQVLPRTANGSPSNQDLATLFFDGLFADEHEKATKAMAAIIAISIFGNLWVMTFTAARVKQEIAKEGILPWSLYIASAYRTPYGLMKSMISRSKILDEEVEQAPTLAYGLHWLTSVLLIAVTAPITDPRRSYSALVSLYTYTIVTVLGCWVSFGLLLTKARKSNWHWQQRRRYRPWLSPVHAIVYFAATAFMLVAAFIPPQRGSPFHESVSGLPWYIVPLIGITGPLWGLAYYWGLLLYQWRIGRQLVVRREAYWAPDPDFTHEYVQLAEIVDHTWQIKPRDGMCDEFVQPEAGTVGMKEPLVTEHRRAANIEDGLTTEADRNGGWDPNRNQRNQERRIRRASDGFDD</sequence>
<proteinExistence type="predicted"/>
<name>A0ACC3NQF6_9PEZI</name>